<evidence type="ECO:0008006" key="13">
    <source>
        <dbReference type="Google" id="ProtNLM"/>
    </source>
</evidence>
<dbReference type="SUPFAM" id="SSF48264">
    <property type="entry name" value="Cytochrome P450"/>
    <property type="match status" value="1"/>
</dbReference>
<dbReference type="CDD" id="cd11060">
    <property type="entry name" value="CYP57A1-like"/>
    <property type="match status" value="1"/>
</dbReference>
<protein>
    <recommendedName>
        <fullName evidence="13">Cytochrome P450 oxidoreductase</fullName>
    </recommendedName>
</protein>
<dbReference type="Pfam" id="PF00067">
    <property type="entry name" value="p450"/>
    <property type="match status" value="1"/>
</dbReference>
<sequence length="515" mass="58934">MGLRNLLTAFILSSATTLLCHLLRTYWRLRTVPGPLWAKITNLQRLWWVLTGRAHEIHTSMHEKYGPLVRIGPNVVSVSDPEYISVVYPAREGFPKSAFYRVQQPYTRKDGAVQAIFNTQDEDFHKSLRKPIAYLYSMTNVTTFEPIVDEVLDVLFRQVDARFVKTGDVCDLGSWLQYFAFDLMGSLTFSKRYGFIEEGRDVNGILSAVGKFMKAAAPIGQVPWVDRLLYKNPVATLFQKTAGSTILGMVNRYITERQSQRNDIGTKGTKTDKPDMLSYFLEVRETKPNVPHGAPKAWTFANVKAGSDSTASSMQSLFYYLLIHPHSMDRLLVELEELRGLKEGPCPIPRWEHVQQLSYLDACFWEALRLHPPFSLPLERVVPASGITICGHYLPPGTVVGMNPYVVNKKRSTFGEDSTRWRPERWMELKPEERRKLERNILTFGAGRRACLGKNIAVFEVKKLVAAFLLRYEVQIVDPLRRQTHNAWFFRQWGIDVIIKQREMATHGVACSKQS</sequence>
<dbReference type="PANTHER" id="PTHR24305:SF175">
    <property type="entry name" value="CYTOCHROME P450 MONOOXYGENASE PKFB"/>
    <property type="match status" value="1"/>
</dbReference>
<keyword evidence="7 9" id="KW-0408">Iron</keyword>
<evidence type="ECO:0000256" key="2">
    <source>
        <dbReference type="ARBA" id="ARBA00005179"/>
    </source>
</evidence>
<dbReference type="EMBL" id="JAAAPX010000151">
    <property type="protein sequence ID" value="KAF4228494.1"/>
    <property type="molecule type" value="Genomic_DNA"/>
</dbReference>
<dbReference type="GO" id="GO:0020037">
    <property type="term" value="F:heme binding"/>
    <property type="evidence" value="ECO:0007669"/>
    <property type="project" value="InterPro"/>
</dbReference>
<dbReference type="AlphaFoldDB" id="A0A8H4GU52"/>
<organism evidence="11 12">
    <name type="scientific">Aspergillus fumigatiaffinis</name>
    <dbReference type="NCBI Taxonomy" id="340414"/>
    <lineage>
        <taxon>Eukaryota</taxon>
        <taxon>Fungi</taxon>
        <taxon>Dikarya</taxon>
        <taxon>Ascomycota</taxon>
        <taxon>Pezizomycotina</taxon>
        <taxon>Eurotiomycetes</taxon>
        <taxon>Eurotiomycetidae</taxon>
        <taxon>Eurotiales</taxon>
        <taxon>Aspergillaceae</taxon>
        <taxon>Aspergillus</taxon>
        <taxon>Aspergillus subgen. Fumigati</taxon>
    </lineage>
</organism>
<keyword evidence="4 9" id="KW-0349">Heme</keyword>
<accession>A0A8H4GU52</accession>
<evidence type="ECO:0000313" key="11">
    <source>
        <dbReference type="EMBL" id="KAF4228494.1"/>
    </source>
</evidence>
<evidence type="ECO:0000256" key="10">
    <source>
        <dbReference type="RuleBase" id="RU000461"/>
    </source>
</evidence>
<dbReference type="GO" id="GO:0016705">
    <property type="term" value="F:oxidoreductase activity, acting on paired donors, with incorporation or reduction of molecular oxygen"/>
    <property type="evidence" value="ECO:0007669"/>
    <property type="project" value="InterPro"/>
</dbReference>
<dbReference type="InterPro" id="IPR017972">
    <property type="entry name" value="Cyt_P450_CS"/>
</dbReference>
<dbReference type="InterPro" id="IPR050121">
    <property type="entry name" value="Cytochrome_P450_monoxygenase"/>
</dbReference>
<dbReference type="PROSITE" id="PS00086">
    <property type="entry name" value="CYTOCHROME_P450"/>
    <property type="match status" value="1"/>
</dbReference>
<dbReference type="PRINTS" id="PR00465">
    <property type="entry name" value="EP450IV"/>
</dbReference>
<evidence type="ECO:0000256" key="1">
    <source>
        <dbReference type="ARBA" id="ARBA00001971"/>
    </source>
</evidence>
<feature type="binding site" description="axial binding residue" evidence="9">
    <location>
        <position position="451"/>
    </location>
    <ligand>
        <name>heme</name>
        <dbReference type="ChEBI" id="CHEBI:30413"/>
    </ligand>
    <ligandPart>
        <name>Fe</name>
        <dbReference type="ChEBI" id="CHEBI:18248"/>
    </ligandPart>
</feature>
<name>A0A8H4GU52_9EURO</name>
<evidence type="ECO:0000256" key="8">
    <source>
        <dbReference type="ARBA" id="ARBA00023033"/>
    </source>
</evidence>
<dbReference type="InterPro" id="IPR001128">
    <property type="entry name" value="Cyt_P450"/>
</dbReference>
<dbReference type="PRINTS" id="PR00385">
    <property type="entry name" value="P450"/>
</dbReference>
<dbReference type="InterPro" id="IPR036396">
    <property type="entry name" value="Cyt_P450_sf"/>
</dbReference>
<evidence type="ECO:0000256" key="4">
    <source>
        <dbReference type="ARBA" id="ARBA00022617"/>
    </source>
</evidence>
<dbReference type="PANTHER" id="PTHR24305">
    <property type="entry name" value="CYTOCHROME P450"/>
    <property type="match status" value="1"/>
</dbReference>
<evidence type="ECO:0000256" key="9">
    <source>
        <dbReference type="PIRSR" id="PIRSR602403-1"/>
    </source>
</evidence>
<dbReference type="GO" id="GO:0004497">
    <property type="term" value="F:monooxygenase activity"/>
    <property type="evidence" value="ECO:0007669"/>
    <property type="project" value="UniProtKB-KW"/>
</dbReference>
<evidence type="ECO:0000256" key="6">
    <source>
        <dbReference type="ARBA" id="ARBA00023002"/>
    </source>
</evidence>
<keyword evidence="12" id="KW-1185">Reference proteome</keyword>
<dbReference type="InterPro" id="IPR002403">
    <property type="entry name" value="Cyt_P450_E_grp-IV"/>
</dbReference>
<comment type="cofactor">
    <cofactor evidence="1 9">
        <name>heme</name>
        <dbReference type="ChEBI" id="CHEBI:30413"/>
    </cofactor>
</comment>
<reference evidence="11" key="1">
    <citation type="journal article" date="2020" name="bioRxiv">
        <title>Genomic and phenotypic heterogeneity of clinical isolates of the human pathogens Aspergillus fumigatus, Aspergillus lentulus and Aspergillus fumigatiaffinis.</title>
        <authorList>
            <person name="dos Santos R.A.C."/>
            <person name="Steenwyk J.L."/>
            <person name="Rivero-Menendez O."/>
            <person name="Mead M.E."/>
            <person name="Silva L.P."/>
            <person name="Bastos R.W."/>
            <person name="Alastruey-Izquierdo A."/>
            <person name="Goldman G.H."/>
            <person name="Rokas A."/>
        </authorList>
    </citation>
    <scope>NUCLEOTIDE SEQUENCE</scope>
    <source>
        <strain evidence="11">CNM-CM6805</strain>
    </source>
</reference>
<evidence type="ECO:0000256" key="3">
    <source>
        <dbReference type="ARBA" id="ARBA00010617"/>
    </source>
</evidence>
<comment type="caution">
    <text evidence="11">The sequence shown here is derived from an EMBL/GenBank/DDBJ whole genome shotgun (WGS) entry which is preliminary data.</text>
</comment>
<evidence type="ECO:0000313" key="12">
    <source>
        <dbReference type="Proteomes" id="UP000653565"/>
    </source>
</evidence>
<gene>
    <name evidence="11" type="ORF">CNMCM6805_002149</name>
</gene>
<dbReference type="GO" id="GO:0005506">
    <property type="term" value="F:iron ion binding"/>
    <property type="evidence" value="ECO:0007669"/>
    <property type="project" value="InterPro"/>
</dbReference>
<dbReference type="Gene3D" id="1.10.630.10">
    <property type="entry name" value="Cytochrome P450"/>
    <property type="match status" value="1"/>
</dbReference>
<comment type="similarity">
    <text evidence="3 10">Belongs to the cytochrome P450 family.</text>
</comment>
<reference evidence="11" key="2">
    <citation type="submission" date="2020-04" db="EMBL/GenBank/DDBJ databases">
        <authorList>
            <person name="Santos R.A.C."/>
            <person name="Steenwyk J.L."/>
            <person name="Rivero-Menendez O."/>
            <person name="Mead M.E."/>
            <person name="Silva L.P."/>
            <person name="Bastos R.W."/>
            <person name="Alastruey-Izquierdo A."/>
            <person name="Goldman G.H."/>
            <person name="Rokas A."/>
        </authorList>
    </citation>
    <scope>NUCLEOTIDE SEQUENCE</scope>
    <source>
        <strain evidence="11">CNM-CM6805</strain>
    </source>
</reference>
<keyword evidence="5 9" id="KW-0479">Metal-binding</keyword>
<evidence type="ECO:0000256" key="5">
    <source>
        <dbReference type="ARBA" id="ARBA00022723"/>
    </source>
</evidence>
<comment type="pathway">
    <text evidence="2">Secondary metabolite biosynthesis.</text>
</comment>
<keyword evidence="8 10" id="KW-0503">Monooxygenase</keyword>
<keyword evidence="6 10" id="KW-0560">Oxidoreductase</keyword>
<proteinExistence type="inferred from homology"/>
<evidence type="ECO:0000256" key="7">
    <source>
        <dbReference type="ARBA" id="ARBA00023004"/>
    </source>
</evidence>
<dbReference type="Proteomes" id="UP000653565">
    <property type="component" value="Unassembled WGS sequence"/>
</dbReference>